<dbReference type="PANTHER" id="PTHR31671">
    <property type="entry name" value="DIABETES AND OBESITY REGULATED, ISOFORM G"/>
    <property type="match status" value="1"/>
</dbReference>
<dbReference type="Pfam" id="PF14839">
    <property type="entry name" value="DOR"/>
    <property type="match status" value="1"/>
</dbReference>
<evidence type="ECO:0000256" key="7">
    <source>
        <dbReference type="ARBA" id="ARBA00023163"/>
    </source>
</evidence>
<dbReference type="Proteomes" id="UP000694865">
    <property type="component" value="Unplaced"/>
</dbReference>
<keyword evidence="6" id="KW-0010">Activator</keyword>
<keyword evidence="8" id="KW-0539">Nucleus</keyword>
<keyword evidence="4" id="KW-0072">Autophagy</keyword>
<comment type="subcellular location">
    <subcellularLocation>
        <location evidence="2">Cytoplasm</location>
        <location evidence="2">Cytosol</location>
    </subcellularLocation>
    <subcellularLocation>
        <location evidence="1">Cytoplasmic vesicle</location>
        <location evidence="1">Autophagosome</location>
    </subcellularLocation>
    <subcellularLocation>
        <location evidence="10">Nucleus</location>
        <location evidence="10">Nuclear body</location>
    </subcellularLocation>
</comment>
<reference evidence="13" key="1">
    <citation type="submission" date="2025-08" db="UniProtKB">
        <authorList>
            <consortium name="RefSeq"/>
        </authorList>
    </citation>
    <scope>IDENTIFICATION</scope>
    <source>
        <tissue evidence="13">Testes</tissue>
    </source>
</reference>
<evidence type="ECO:0000256" key="8">
    <source>
        <dbReference type="ARBA" id="ARBA00023242"/>
    </source>
</evidence>
<feature type="region of interest" description="Disordered" evidence="11">
    <location>
        <begin position="114"/>
        <end position="151"/>
    </location>
</feature>
<dbReference type="GeneID" id="100370659"/>
<evidence type="ECO:0000256" key="5">
    <source>
        <dbReference type="ARBA" id="ARBA00023015"/>
    </source>
</evidence>
<evidence type="ECO:0000313" key="13">
    <source>
        <dbReference type="RefSeq" id="XP_002735297.1"/>
    </source>
</evidence>
<organism evidence="12 13">
    <name type="scientific">Saccoglossus kowalevskii</name>
    <name type="common">Acorn worm</name>
    <dbReference type="NCBI Taxonomy" id="10224"/>
    <lineage>
        <taxon>Eukaryota</taxon>
        <taxon>Metazoa</taxon>
        <taxon>Hemichordata</taxon>
        <taxon>Enteropneusta</taxon>
        <taxon>Harrimaniidae</taxon>
        <taxon>Saccoglossus</taxon>
    </lineage>
</organism>
<evidence type="ECO:0000256" key="2">
    <source>
        <dbReference type="ARBA" id="ARBA00004514"/>
    </source>
</evidence>
<sequence length="222" mass="24641">MLSGISSYIFGATEDQSVPDNENVQLQTSDAENEWVLVDIAEKATSTGQTTIKTFQSPSDSDDNQAVPLPNVAPDESWFVTPPSCFTAGGHSPVHMEPNPLEDLLIEHPSMSVYGPRTRRQSSRTHSNSSAVSSQSEPSTSHTVAQRPPRRAAAVSAQLGIKQQQAMAAKSQKQEQVQTYKNLSRNKMHRANKVYQQQSFSRRQRKKDLVSKHCMKVCKNRC</sequence>
<protein>
    <submittedName>
        <fullName evidence="13">Tumor protein p53-inducible nuclear protein 2-like</fullName>
    </submittedName>
</protein>
<name>A0ABM0GQV3_SACKO</name>
<gene>
    <name evidence="13" type="primary">LOC100370659</name>
</gene>
<feature type="compositionally biased region" description="Polar residues" evidence="11">
    <location>
        <begin position="124"/>
        <end position="143"/>
    </location>
</feature>
<evidence type="ECO:0000256" key="9">
    <source>
        <dbReference type="ARBA" id="ARBA00023329"/>
    </source>
</evidence>
<evidence type="ECO:0000313" key="12">
    <source>
        <dbReference type="Proteomes" id="UP000694865"/>
    </source>
</evidence>
<feature type="region of interest" description="Disordered" evidence="11">
    <location>
        <begin position="182"/>
        <end position="207"/>
    </location>
</feature>
<evidence type="ECO:0000256" key="6">
    <source>
        <dbReference type="ARBA" id="ARBA00023159"/>
    </source>
</evidence>
<accession>A0ABM0GQV3</accession>
<evidence type="ECO:0000256" key="11">
    <source>
        <dbReference type="SAM" id="MobiDB-lite"/>
    </source>
</evidence>
<keyword evidence="5" id="KW-0805">Transcription regulation</keyword>
<evidence type="ECO:0000256" key="10">
    <source>
        <dbReference type="ARBA" id="ARBA00034306"/>
    </source>
</evidence>
<keyword evidence="12" id="KW-1185">Reference proteome</keyword>
<proteinExistence type="predicted"/>
<keyword evidence="7" id="KW-0804">Transcription</keyword>
<evidence type="ECO:0000256" key="1">
    <source>
        <dbReference type="ARBA" id="ARBA00004419"/>
    </source>
</evidence>
<evidence type="ECO:0000256" key="4">
    <source>
        <dbReference type="ARBA" id="ARBA00023006"/>
    </source>
</evidence>
<dbReference type="PANTHER" id="PTHR31671:SF3">
    <property type="entry name" value="DIABETES AND OBESITY REGULATED, ISOFORM G"/>
    <property type="match status" value="1"/>
</dbReference>
<dbReference type="InterPro" id="IPR029431">
    <property type="entry name" value="TP53INP"/>
</dbReference>
<dbReference type="RefSeq" id="XP_002735297.1">
    <property type="nucleotide sequence ID" value="XM_002735251.2"/>
</dbReference>
<evidence type="ECO:0000256" key="3">
    <source>
        <dbReference type="ARBA" id="ARBA00022490"/>
    </source>
</evidence>
<keyword evidence="9" id="KW-0968">Cytoplasmic vesicle</keyword>
<keyword evidence="3" id="KW-0963">Cytoplasm</keyword>